<name>A0A1I2DZ87_9BACL</name>
<sequence length="281" mass="32074">MLRSIAQKDPNVKVIANARNFGHIRSPYHALLQARGHAAILLVADLQDPPRMIRDFIEKWEEGFKIVLGVKSQSEESALMFGIRKMYYNFINKVSEIELTKNNTGFGLYDARVIEILRGIDDPYPYFRGLISDIGFESYKIEYVQPSRKRGVTANNFYTLYDIAMLGITNHSKIPLRLAAMVGFVMSAFSFIVAVVYFLAKLLFWNYFSVGTAPLVIGLFLFSSVQLFFIGIIGEYIGSIHTQVLKRPHVVEKERINFDKFPENLSSVTPKTDNKKIYYSA</sequence>
<protein>
    <submittedName>
        <fullName evidence="9">Glycosyltransferase involved in cell wall bisynthesis</fullName>
    </submittedName>
</protein>
<dbReference type="Pfam" id="PF00535">
    <property type="entry name" value="Glycos_transf_2"/>
    <property type="match status" value="1"/>
</dbReference>
<dbReference type="GO" id="GO:0016757">
    <property type="term" value="F:glycosyltransferase activity"/>
    <property type="evidence" value="ECO:0007669"/>
    <property type="project" value="UniProtKB-KW"/>
</dbReference>
<keyword evidence="10" id="KW-1185">Reference proteome</keyword>
<evidence type="ECO:0000256" key="2">
    <source>
        <dbReference type="ARBA" id="ARBA00022676"/>
    </source>
</evidence>
<dbReference type="SUPFAM" id="SSF53448">
    <property type="entry name" value="Nucleotide-diphospho-sugar transferases"/>
    <property type="match status" value="1"/>
</dbReference>
<dbReference type="CDD" id="cd04187">
    <property type="entry name" value="DPM1_like_bac"/>
    <property type="match status" value="1"/>
</dbReference>
<keyword evidence="3 9" id="KW-0808">Transferase</keyword>
<evidence type="ECO:0000313" key="10">
    <source>
        <dbReference type="Proteomes" id="UP000183410"/>
    </source>
</evidence>
<dbReference type="InterPro" id="IPR050256">
    <property type="entry name" value="Glycosyltransferase_2"/>
</dbReference>
<evidence type="ECO:0000256" key="7">
    <source>
        <dbReference type="SAM" id="Phobius"/>
    </source>
</evidence>
<dbReference type="PANTHER" id="PTHR48090">
    <property type="entry name" value="UNDECAPRENYL-PHOSPHATE 4-DEOXY-4-FORMAMIDO-L-ARABINOSE TRANSFERASE-RELATED"/>
    <property type="match status" value="1"/>
</dbReference>
<feature type="domain" description="Glycosyltransferase 2-like" evidence="8">
    <location>
        <begin position="2"/>
        <end position="79"/>
    </location>
</feature>
<dbReference type="AlphaFoldDB" id="A0A1I2DZ87"/>
<comment type="subcellular location">
    <subcellularLocation>
        <location evidence="1">Membrane</location>
        <topology evidence="1">Multi-pass membrane protein</topology>
    </subcellularLocation>
</comment>
<keyword evidence="2" id="KW-0328">Glycosyltransferase</keyword>
<keyword evidence="6 7" id="KW-0472">Membrane</keyword>
<feature type="transmembrane region" description="Helical" evidence="7">
    <location>
        <begin position="212"/>
        <end position="237"/>
    </location>
</feature>
<feature type="transmembrane region" description="Helical" evidence="7">
    <location>
        <begin position="178"/>
        <end position="200"/>
    </location>
</feature>
<dbReference type="EMBL" id="FONN01000008">
    <property type="protein sequence ID" value="SFE86032.1"/>
    <property type="molecule type" value="Genomic_DNA"/>
</dbReference>
<dbReference type="InterPro" id="IPR001173">
    <property type="entry name" value="Glyco_trans_2-like"/>
</dbReference>
<accession>A0A1I2DZ87</accession>
<dbReference type="Proteomes" id="UP000183410">
    <property type="component" value="Unassembled WGS sequence"/>
</dbReference>
<evidence type="ECO:0000256" key="4">
    <source>
        <dbReference type="ARBA" id="ARBA00022692"/>
    </source>
</evidence>
<evidence type="ECO:0000313" key="9">
    <source>
        <dbReference type="EMBL" id="SFE86032.1"/>
    </source>
</evidence>
<dbReference type="PANTHER" id="PTHR48090:SF1">
    <property type="entry name" value="PROPHAGE BACTOPRENOL GLUCOSYL TRANSFERASE HOMOLOG"/>
    <property type="match status" value="1"/>
</dbReference>
<dbReference type="GO" id="GO:0005886">
    <property type="term" value="C:plasma membrane"/>
    <property type="evidence" value="ECO:0007669"/>
    <property type="project" value="TreeGrafter"/>
</dbReference>
<keyword evidence="5 7" id="KW-1133">Transmembrane helix</keyword>
<gene>
    <name evidence="9" type="ORF">SAMN04487969_10887</name>
</gene>
<evidence type="ECO:0000256" key="1">
    <source>
        <dbReference type="ARBA" id="ARBA00004141"/>
    </source>
</evidence>
<organism evidence="9 10">
    <name type="scientific">Paenibacillus algorifonticola</name>
    <dbReference type="NCBI Taxonomy" id="684063"/>
    <lineage>
        <taxon>Bacteria</taxon>
        <taxon>Bacillati</taxon>
        <taxon>Bacillota</taxon>
        <taxon>Bacilli</taxon>
        <taxon>Bacillales</taxon>
        <taxon>Paenibacillaceae</taxon>
        <taxon>Paenibacillus</taxon>
    </lineage>
</organism>
<dbReference type="InterPro" id="IPR029044">
    <property type="entry name" value="Nucleotide-diphossugar_trans"/>
</dbReference>
<dbReference type="Gene3D" id="3.90.550.10">
    <property type="entry name" value="Spore Coat Polysaccharide Biosynthesis Protein SpsA, Chain A"/>
    <property type="match status" value="1"/>
</dbReference>
<evidence type="ECO:0000256" key="3">
    <source>
        <dbReference type="ARBA" id="ARBA00022679"/>
    </source>
</evidence>
<reference evidence="10" key="1">
    <citation type="submission" date="2016-10" db="EMBL/GenBank/DDBJ databases">
        <authorList>
            <person name="Varghese N."/>
            <person name="Submissions S."/>
        </authorList>
    </citation>
    <scope>NUCLEOTIDE SEQUENCE [LARGE SCALE GENOMIC DNA]</scope>
    <source>
        <strain evidence="10">CGMCC 1.10223</strain>
    </source>
</reference>
<evidence type="ECO:0000256" key="6">
    <source>
        <dbReference type="ARBA" id="ARBA00023136"/>
    </source>
</evidence>
<evidence type="ECO:0000256" key="5">
    <source>
        <dbReference type="ARBA" id="ARBA00022989"/>
    </source>
</evidence>
<keyword evidence="4 7" id="KW-0812">Transmembrane</keyword>
<proteinExistence type="predicted"/>
<evidence type="ECO:0000259" key="8">
    <source>
        <dbReference type="Pfam" id="PF00535"/>
    </source>
</evidence>